<dbReference type="PANTHER" id="PTHR14145:SF2">
    <property type="entry name" value="COP9 SIGNALOSOME COMPLEX SUBUNIT 1"/>
    <property type="match status" value="1"/>
</dbReference>
<reference evidence="9 10" key="1">
    <citation type="submission" date="2020-05" db="EMBL/GenBank/DDBJ databases">
        <authorList>
            <person name="Campoy J."/>
            <person name="Schneeberger K."/>
            <person name="Spophaly S."/>
        </authorList>
    </citation>
    <scope>NUCLEOTIDE SEQUENCE [LARGE SCALE GENOMIC DNA]</scope>
    <source>
        <strain evidence="9">PruArmRojPasFocal</strain>
    </source>
</reference>
<dbReference type="SMART" id="SM00088">
    <property type="entry name" value="PINT"/>
    <property type="match status" value="1"/>
</dbReference>
<feature type="coiled-coil region" evidence="7">
    <location>
        <begin position="48"/>
        <end position="75"/>
    </location>
</feature>
<proteinExistence type="inferred from homology"/>
<comment type="similarity">
    <text evidence="3">Belongs to the CSN1 family.</text>
</comment>
<organism evidence="9 10">
    <name type="scientific">Prunus armeniaca</name>
    <name type="common">Apricot</name>
    <name type="synonym">Armeniaca vulgaris</name>
    <dbReference type="NCBI Taxonomy" id="36596"/>
    <lineage>
        <taxon>Eukaryota</taxon>
        <taxon>Viridiplantae</taxon>
        <taxon>Streptophyta</taxon>
        <taxon>Embryophyta</taxon>
        <taxon>Tracheophyta</taxon>
        <taxon>Spermatophyta</taxon>
        <taxon>Magnoliopsida</taxon>
        <taxon>eudicotyledons</taxon>
        <taxon>Gunneridae</taxon>
        <taxon>Pentapetalae</taxon>
        <taxon>rosids</taxon>
        <taxon>fabids</taxon>
        <taxon>Rosales</taxon>
        <taxon>Rosaceae</taxon>
        <taxon>Amygdaloideae</taxon>
        <taxon>Amygdaleae</taxon>
        <taxon>Prunus</taxon>
    </lineage>
</organism>
<dbReference type="InterPro" id="IPR048624">
    <property type="entry name" value="CSN1_C"/>
</dbReference>
<dbReference type="Pfam" id="PF10602">
    <property type="entry name" value="RPN7"/>
    <property type="match status" value="1"/>
</dbReference>
<dbReference type="InterPro" id="IPR036390">
    <property type="entry name" value="WH_DNA-bd_sf"/>
</dbReference>
<dbReference type="SUPFAM" id="SSF46785">
    <property type="entry name" value="Winged helix' DNA-binding domain"/>
    <property type="match status" value="1"/>
</dbReference>
<evidence type="ECO:0000256" key="6">
    <source>
        <dbReference type="ARBA" id="ARBA00023242"/>
    </source>
</evidence>
<dbReference type="GO" id="GO:0008180">
    <property type="term" value="C:COP9 signalosome"/>
    <property type="evidence" value="ECO:0007669"/>
    <property type="project" value="UniProtKB-KW"/>
</dbReference>
<evidence type="ECO:0000256" key="5">
    <source>
        <dbReference type="ARBA" id="ARBA00022790"/>
    </source>
</evidence>
<accession>A0A6J5U2M3</accession>
<dbReference type="Gene3D" id="1.25.40.570">
    <property type="match status" value="3"/>
</dbReference>
<feature type="domain" description="PCI" evidence="8">
    <location>
        <begin position="103"/>
        <end position="273"/>
    </location>
</feature>
<dbReference type="EMBL" id="CAEKDK010000002">
    <property type="protein sequence ID" value="CAB4269887.1"/>
    <property type="molecule type" value="Genomic_DNA"/>
</dbReference>
<dbReference type="AlphaFoldDB" id="A0A6J5U2M3"/>
<dbReference type="Pfam" id="PF21151">
    <property type="entry name" value="CSN1_C"/>
    <property type="match status" value="1"/>
</dbReference>
<evidence type="ECO:0000313" key="9">
    <source>
        <dbReference type="EMBL" id="CAB4269887.1"/>
    </source>
</evidence>
<dbReference type="Proteomes" id="UP000507222">
    <property type="component" value="Unassembled WGS sequence"/>
</dbReference>
<dbReference type="Pfam" id="PF01399">
    <property type="entry name" value="PCI"/>
    <property type="match status" value="1"/>
</dbReference>
<dbReference type="InterPro" id="IPR019585">
    <property type="entry name" value="Rpn7/CSN1"/>
</dbReference>
<evidence type="ECO:0000256" key="3">
    <source>
        <dbReference type="ARBA" id="ARBA00008793"/>
    </source>
</evidence>
<protein>
    <recommendedName>
        <fullName evidence="8">PCI domain-containing protein</fullName>
    </recommendedName>
</protein>
<keyword evidence="7" id="KW-0175">Coiled coil</keyword>
<evidence type="ECO:0000259" key="8">
    <source>
        <dbReference type="PROSITE" id="PS50250"/>
    </source>
</evidence>
<evidence type="ECO:0000256" key="4">
    <source>
        <dbReference type="ARBA" id="ARBA00022490"/>
    </source>
</evidence>
<keyword evidence="5" id="KW-0736">Signalosome</keyword>
<keyword evidence="4" id="KW-0963">Cytoplasm</keyword>
<dbReference type="PANTHER" id="PTHR14145">
    <property type="entry name" value="26S PROTESOME SUBUNIT 6"/>
    <property type="match status" value="1"/>
</dbReference>
<sequence length="314" mass="36204">MELEALRMAYDEIKKGENTQLFRDVVQMIGGRLGPDYAMDLAWCEMVDRRADQKKEKLENELNAYRTNLIKESIRMGYNDFGDFYYAHGQLGDAFKIIIEMSQFAHVSSYVSKAEQSPEALDPVTVAKLRCAAGLAHLEAKKYKLAARKNKVIDNLNFRNFLELVPEVRELINDFYSSHYASCLDYLGNLKANLLLDIHLHDHLETLYGQIRHKALIQYTHPFVSVDLHMMASAFKTDVSGLEKELEALITDNQVQARIDSHNKILYARHADQRNATFQRVLQTGDEFDRDVKSMLLRVNLIKHEYNLKGSRKS</sequence>
<gene>
    <name evidence="9" type="ORF">CURHAP_LOCUS15729</name>
</gene>
<dbReference type="InterPro" id="IPR000717">
    <property type="entry name" value="PCI_dom"/>
</dbReference>
<comment type="subcellular location">
    <subcellularLocation>
        <location evidence="2">Cytoplasm</location>
    </subcellularLocation>
    <subcellularLocation>
        <location evidence="1">Nucleus</location>
    </subcellularLocation>
</comment>
<evidence type="ECO:0000256" key="2">
    <source>
        <dbReference type="ARBA" id="ARBA00004496"/>
    </source>
</evidence>
<evidence type="ECO:0000313" key="10">
    <source>
        <dbReference type="Proteomes" id="UP000507222"/>
    </source>
</evidence>
<keyword evidence="6" id="KW-0539">Nucleus</keyword>
<evidence type="ECO:0000256" key="1">
    <source>
        <dbReference type="ARBA" id="ARBA00004123"/>
    </source>
</evidence>
<name>A0A6J5U2M3_PRUAR</name>
<dbReference type="PROSITE" id="PS50250">
    <property type="entry name" value="PCI"/>
    <property type="match status" value="1"/>
</dbReference>
<dbReference type="InterPro" id="IPR045135">
    <property type="entry name" value="Rpn7_N"/>
</dbReference>
<evidence type="ECO:0000256" key="7">
    <source>
        <dbReference type="SAM" id="Coils"/>
    </source>
</evidence>
<dbReference type="GO" id="GO:0005737">
    <property type="term" value="C:cytoplasm"/>
    <property type="evidence" value="ECO:0007669"/>
    <property type="project" value="UniProtKB-SubCell"/>
</dbReference>